<comment type="caution">
    <text evidence="1">The sequence shown here is derived from an EMBL/GenBank/DDBJ whole genome shotgun (WGS) entry which is preliminary data.</text>
</comment>
<protein>
    <submittedName>
        <fullName evidence="1">Uncharacterized protein</fullName>
    </submittedName>
</protein>
<sequence>MIDAFLITQVGNLPITFIKPLLQISILLPQIHNQSIGTGQFLLKGLDHFSGTPGALPKVSNDF</sequence>
<evidence type="ECO:0000313" key="2">
    <source>
        <dbReference type="Proteomes" id="UP000315827"/>
    </source>
</evidence>
<reference evidence="1 2" key="1">
    <citation type="submission" date="2019-07" db="EMBL/GenBank/DDBJ databases">
        <title>Genome sequencing of Parabacteroides distasonis iSURF_7.</title>
        <authorList>
            <person name="Degefu H.N."/>
            <person name="Ruoff K.L."/>
            <person name="Price C.E."/>
            <person name="Valls R.A."/>
            <person name="O'Toole G.A."/>
        </authorList>
    </citation>
    <scope>NUCLEOTIDE SEQUENCE [LARGE SCALE GENOMIC DNA]</scope>
    <source>
        <strain evidence="1 2">CFPLTA003_1B</strain>
    </source>
</reference>
<proteinExistence type="predicted"/>
<name>A0A5C6KHU4_PARDI</name>
<accession>A0A5C6KHU4</accession>
<dbReference type="Proteomes" id="UP000315827">
    <property type="component" value="Unassembled WGS sequence"/>
</dbReference>
<dbReference type="EMBL" id="VOHW01000006">
    <property type="protein sequence ID" value="TWV61368.1"/>
    <property type="molecule type" value="Genomic_DNA"/>
</dbReference>
<gene>
    <name evidence="1" type="ORF">FSA05_12095</name>
</gene>
<dbReference type="RefSeq" id="WP_146375603.1">
    <property type="nucleotide sequence ID" value="NZ_VOHW01000006.1"/>
</dbReference>
<evidence type="ECO:0000313" key="1">
    <source>
        <dbReference type="EMBL" id="TWV61368.1"/>
    </source>
</evidence>
<dbReference type="AlphaFoldDB" id="A0A5C6KHU4"/>
<organism evidence="1 2">
    <name type="scientific">Parabacteroides distasonis</name>
    <dbReference type="NCBI Taxonomy" id="823"/>
    <lineage>
        <taxon>Bacteria</taxon>
        <taxon>Pseudomonadati</taxon>
        <taxon>Bacteroidota</taxon>
        <taxon>Bacteroidia</taxon>
        <taxon>Bacteroidales</taxon>
        <taxon>Tannerellaceae</taxon>
        <taxon>Parabacteroides</taxon>
    </lineage>
</organism>